<protein>
    <submittedName>
        <fullName evidence="13">Interleukin-9 receptor-like</fullName>
    </submittedName>
</protein>
<dbReference type="Gene3D" id="2.60.40.10">
    <property type="entry name" value="Immunoglobulins"/>
    <property type="match status" value="1"/>
</dbReference>
<accession>A0ABM1JK44</accession>
<dbReference type="InterPro" id="IPR003531">
    <property type="entry name" value="Hempt_rcpt_S_F1_CS"/>
</dbReference>
<name>A0ABM1JK44_GEKJA</name>
<dbReference type="InterPro" id="IPR013783">
    <property type="entry name" value="Ig-like_fold"/>
</dbReference>
<evidence type="ECO:0000256" key="2">
    <source>
        <dbReference type="ARBA" id="ARBA00022692"/>
    </source>
</evidence>
<evidence type="ECO:0000256" key="10">
    <source>
        <dbReference type="SAM" id="SignalP"/>
    </source>
</evidence>
<keyword evidence="4 9" id="KW-1133">Transmembrane helix</keyword>
<evidence type="ECO:0000256" key="7">
    <source>
        <dbReference type="ARBA" id="ARBA00023180"/>
    </source>
</evidence>
<feature type="transmembrane region" description="Helical" evidence="9">
    <location>
        <begin position="257"/>
        <end position="281"/>
    </location>
</feature>
<comment type="subcellular location">
    <subcellularLocation>
        <location evidence="1">Membrane</location>
        <topology evidence="1">Single-pass type I membrane protein</topology>
    </subcellularLocation>
</comment>
<feature type="signal peptide" evidence="10">
    <location>
        <begin position="1"/>
        <end position="25"/>
    </location>
</feature>
<evidence type="ECO:0000256" key="9">
    <source>
        <dbReference type="SAM" id="Phobius"/>
    </source>
</evidence>
<evidence type="ECO:0000256" key="6">
    <source>
        <dbReference type="ARBA" id="ARBA00023170"/>
    </source>
</evidence>
<sequence>MAKETLRAACLLQILFSPLFLAAEGRQTGVSSGLQCLNNYGPPRRRVNCTWHRNPAMGEGAFYLRFSDTFQRSGLGQSDLVCRLSPSEERRGEFSCFAEGPGYFGENDEYTVSLHGDNYTLGEMVAHAAWEEAYHPMQNIKCDPPYGLRSNMSGSKCLIEWKMPEAYVDIWKDMQWQLQFRAAPVPWEQAENKTVDTRETSMEIDGSEFAPGASYVARVRCKTPDRKKQYGSQWSEWSSETEWSVPPGPLLRREESLVLPALLLASVPLCLLGALLFLLLLAGFYPRIKSRCSASTPNPAAFFLPLYASHNGDFQAWIGLREQDVWLRGGGGGSSTDPGKGAGPSLVTPRPLEAISRLSSFKRLSEAELPSEEERAHRPLLGAPEQQAQASNPAVMQGEGQAPIPPGRAPLLPEGLEATGEGFPYLPYKNSLFVEREPQETEILSPCSKASASWGTSSTCPVAPV</sequence>
<keyword evidence="7" id="KW-0325">Glycoprotein</keyword>
<keyword evidence="5 9" id="KW-0472">Membrane</keyword>
<feature type="region of interest" description="Disordered" evidence="8">
    <location>
        <begin position="329"/>
        <end position="348"/>
    </location>
</feature>
<evidence type="ECO:0000313" key="12">
    <source>
        <dbReference type="Proteomes" id="UP000694871"/>
    </source>
</evidence>
<evidence type="ECO:0000256" key="8">
    <source>
        <dbReference type="SAM" id="MobiDB-lite"/>
    </source>
</evidence>
<dbReference type="PANTHER" id="PTHR23037:SF29">
    <property type="entry name" value="INTERLEUKIN-9 RECEPTOR"/>
    <property type="match status" value="1"/>
</dbReference>
<dbReference type="PROSITE" id="PS50853">
    <property type="entry name" value="FN3"/>
    <property type="match status" value="1"/>
</dbReference>
<evidence type="ECO:0000259" key="11">
    <source>
        <dbReference type="PROSITE" id="PS50853"/>
    </source>
</evidence>
<keyword evidence="2 9" id="KW-0812">Transmembrane</keyword>
<dbReference type="InterPro" id="IPR003961">
    <property type="entry name" value="FN3_dom"/>
</dbReference>
<evidence type="ECO:0000256" key="3">
    <source>
        <dbReference type="ARBA" id="ARBA00022729"/>
    </source>
</evidence>
<dbReference type="SUPFAM" id="SSF49265">
    <property type="entry name" value="Fibronectin type III"/>
    <property type="match status" value="1"/>
</dbReference>
<dbReference type="PANTHER" id="PTHR23037">
    <property type="entry name" value="CYTOKINE RECEPTOR"/>
    <property type="match status" value="1"/>
</dbReference>
<gene>
    <name evidence="13" type="primary">LOC107106229</name>
</gene>
<feature type="chain" id="PRO_5045395950" evidence="10">
    <location>
        <begin position="26"/>
        <end position="465"/>
    </location>
</feature>
<reference evidence="13" key="1">
    <citation type="submission" date="2025-08" db="UniProtKB">
        <authorList>
            <consortium name="RefSeq"/>
        </authorList>
    </citation>
    <scope>IDENTIFICATION</scope>
</reference>
<feature type="domain" description="Fibronectin type-III" evidence="11">
    <location>
        <begin position="144"/>
        <end position="248"/>
    </location>
</feature>
<evidence type="ECO:0000256" key="5">
    <source>
        <dbReference type="ARBA" id="ARBA00023136"/>
    </source>
</evidence>
<proteinExistence type="predicted"/>
<evidence type="ECO:0000313" key="13">
    <source>
        <dbReference type="RefSeq" id="XP_015261831.1"/>
    </source>
</evidence>
<organism evidence="12 13">
    <name type="scientific">Gekko japonicus</name>
    <name type="common">Schlegel's Japanese gecko</name>
    <dbReference type="NCBI Taxonomy" id="146911"/>
    <lineage>
        <taxon>Eukaryota</taxon>
        <taxon>Metazoa</taxon>
        <taxon>Chordata</taxon>
        <taxon>Craniata</taxon>
        <taxon>Vertebrata</taxon>
        <taxon>Euteleostomi</taxon>
        <taxon>Lepidosauria</taxon>
        <taxon>Squamata</taxon>
        <taxon>Bifurcata</taxon>
        <taxon>Gekkota</taxon>
        <taxon>Gekkonidae</taxon>
        <taxon>Gekkoninae</taxon>
        <taxon>Gekko</taxon>
    </lineage>
</organism>
<evidence type="ECO:0000256" key="4">
    <source>
        <dbReference type="ARBA" id="ARBA00022989"/>
    </source>
</evidence>
<dbReference type="RefSeq" id="XP_015261831.1">
    <property type="nucleotide sequence ID" value="XM_015406345.1"/>
</dbReference>
<dbReference type="PROSITE" id="PS01355">
    <property type="entry name" value="HEMATOPO_REC_S_F1"/>
    <property type="match status" value="1"/>
</dbReference>
<evidence type="ECO:0000256" key="1">
    <source>
        <dbReference type="ARBA" id="ARBA00004479"/>
    </source>
</evidence>
<dbReference type="InterPro" id="IPR036116">
    <property type="entry name" value="FN3_sf"/>
</dbReference>
<keyword evidence="3 10" id="KW-0732">Signal</keyword>
<keyword evidence="6" id="KW-0675">Receptor</keyword>
<dbReference type="Proteomes" id="UP000694871">
    <property type="component" value="Unplaced"/>
</dbReference>
<feature type="region of interest" description="Disordered" evidence="8">
    <location>
        <begin position="386"/>
        <end position="406"/>
    </location>
</feature>
<keyword evidence="12" id="KW-1185">Reference proteome</keyword>
<dbReference type="GeneID" id="107106229"/>